<dbReference type="AlphaFoldDB" id="A0A8H1QNI5"/>
<reference evidence="1 2" key="1">
    <citation type="submission" date="2018-10" db="EMBL/GenBank/DDBJ databases">
        <title>Isolation of pseudouridimycin from Streptomyces albus DSM 40763.</title>
        <authorList>
            <person name="Rosenqvist P."/>
            <person name="Metsae-Ketelae M."/>
            <person name="Virta P."/>
        </authorList>
    </citation>
    <scope>NUCLEOTIDE SEQUENCE [LARGE SCALE GENOMIC DNA]</scope>
    <source>
        <strain evidence="1 2">DSM 40763</strain>
    </source>
</reference>
<accession>A0A8H1QNI5</accession>
<organism evidence="1 2">
    <name type="scientific">Streptomyces albus</name>
    <dbReference type="NCBI Taxonomy" id="1888"/>
    <lineage>
        <taxon>Bacteria</taxon>
        <taxon>Bacillati</taxon>
        <taxon>Actinomycetota</taxon>
        <taxon>Actinomycetes</taxon>
        <taxon>Kitasatosporales</taxon>
        <taxon>Streptomycetaceae</taxon>
        <taxon>Streptomyces</taxon>
    </lineage>
</organism>
<dbReference type="RefSeq" id="WP_016473450.1">
    <property type="nucleotide sequence ID" value="NZ_BBQG01000012.1"/>
</dbReference>
<dbReference type="EMBL" id="RCIY01000114">
    <property type="protein sequence ID" value="TGG75866.1"/>
    <property type="molecule type" value="Genomic_DNA"/>
</dbReference>
<gene>
    <name evidence="1" type="ORF">D8771_33380</name>
</gene>
<comment type="caution">
    <text evidence="1">The sequence shown here is derived from an EMBL/GenBank/DDBJ whole genome shotgun (WGS) entry which is preliminary data.</text>
</comment>
<name>A0A8H1QNI5_9ACTN</name>
<evidence type="ECO:0000313" key="1">
    <source>
        <dbReference type="EMBL" id="TGG75866.1"/>
    </source>
</evidence>
<dbReference type="GeneID" id="75181947"/>
<dbReference type="Proteomes" id="UP000298111">
    <property type="component" value="Unassembled WGS sequence"/>
</dbReference>
<evidence type="ECO:0000313" key="2">
    <source>
        <dbReference type="Proteomes" id="UP000298111"/>
    </source>
</evidence>
<proteinExistence type="predicted"/>
<protein>
    <submittedName>
        <fullName evidence="1">Uncharacterized protein</fullName>
    </submittedName>
</protein>
<sequence>MRPIDLDDQTHSKVLFAARLMGCSPSEVIRQLVDSWSTAEDPGDPADPAAEGIAVHAVYRGQRAEGVFHPATRTLTVSSGPGAGTYPSPSAAAMAVIQELNPDRSPNANGWSFWRVTSSGEELKAVRRAPGAH</sequence>